<sequence>MKTFFSVLAFFVVSAFASPDAKADAEADPEPYYGYGGLYGYGRPYAAAYTNSYFYTPRPVGYGGHSHGYGGRSLAYGGHSLGYGGHFLGKRDAEASPEAEADPGYGYYSSHRAYGGHLRGGYHGRPYGLGYNYGRGYGHGSGYPYLNFISELIRGHHLIFRNMERNEIVNSTLLDKELPDNWTSLDRSSSNHFEEDNQAVSKGVESINPCRKSTWKRKTCKEILP</sequence>
<reference evidence="1" key="1">
    <citation type="submission" date="2021-02" db="EMBL/GenBank/DDBJ databases">
        <authorList>
            <person name="Bekaert M."/>
        </authorList>
    </citation>
    <scope>NUCLEOTIDE SEQUENCE</scope>
    <source>
        <strain evidence="1">IoA-00</strain>
    </source>
</reference>
<proteinExistence type="predicted"/>
<keyword evidence="2" id="KW-1185">Reference proteome</keyword>
<organism evidence="1 2">
    <name type="scientific">Lepeophtheirus salmonis</name>
    <name type="common">Salmon louse</name>
    <name type="synonym">Caligus salmonis</name>
    <dbReference type="NCBI Taxonomy" id="72036"/>
    <lineage>
        <taxon>Eukaryota</taxon>
        <taxon>Metazoa</taxon>
        <taxon>Ecdysozoa</taxon>
        <taxon>Arthropoda</taxon>
        <taxon>Crustacea</taxon>
        <taxon>Multicrustacea</taxon>
        <taxon>Hexanauplia</taxon>
        <taxon>Copepoda</taxon>
        <taxon>Siphonostomatoida</taxon>
        <taxon>Caligidae</taxon>
        <taxon>Lepeophtheirus</taxon>
    </lineage>
</organism>
<dbReference type="EMBL" id="HG994583">
    <property type="protein sequence ID" value="CAF2915930.1"/>
    <property type="molecule type" value="Genomic_DNA"/>
</dbReference>
<name>A0A7R8H743_LEPSM</name>
<accession>A0A7R8H743</accession>
<evidence type="ECO:0000313" key="2">
    <source>
        <dbReference type="Proteomes" id="UP000675881"/>
    </source>
</evidence>
<protein>
    <submittedName>
        <fullName evidence="1">(salmon louse) hypothetical protein</fullName>
    </submittedName>
</protein>
<gene>
    <name evidence="1" type="ORF">LSAA_8791</name>
</gene>
<dbReference type="AlphaFoldDB" id="A0A7R8H743"/>
<evidence type="ECO:0000313" key="1">
    <source>
        <dbReference type="EMBL" id="CAF2915930.1"/>
    </source>
</evidence>
<dbReference type="Proteomes" id="UP000675881">
    <property type="component" value="Chromosome 4"/>
</dbReference>